<protein>
    <submittedName>
        <fullName evidence="2">Cell wall assembly regulator SMI1</fullName>
    </submittedName>
</protein>
<feature type="coiled-coil region" evidence="1">
    <location>
        <begin position="53"/>
        <end position="80"/>
    </location>
</feature>
<evidence type="ECO:0000256" key="1">
    <source>
        <dbReference type="SAM" id="Coils"/>
    </source>
</evidence>
<organism evidence="2 3">
    <name type="scientific">Halosaccharopolyspora lacisalsi</name>
    <dbReference type="NCBI Taxonomy" id="1000566"/>
    <lineage>
        <taxon>Bacteria</taxon>
        <taxon>Bacillati</taxon>
        <taxon>Actinomycetota</taxon>
        <taxon>Actinomycetes</taxon>
        <taxon>Pseudonocardiales</taxon>
        <taxon>Pseudonocardiaceae</taxon>
        <taxon>Halosaccharopolyspora</taxon>
    </lineage>
</organism>
<proteinExistence type="predicted"/>
<comment type="caution">
    <text evidence="2">The sequence shown here is derived from an EMBL/GenBank/DDBJ whole genome shotgun (WGS) entry which is preliminary data.</text>
</comment>
<gene>
    <name evidence="2" type="ORF">FHX42_004221</name>
</gene>
<evidence type="ECO:0000313" key="3">
    <source>
        <dbReference type="Proteomes" id="UP000569329"/>
    </source>
</evidence>
<keyword evidence="3" id="KW-1185">Reference proteome</keyword>
<dbReference type="EMBL" id="JACGWZ010000006">
    <property type="protein sequence ID" value="MBA8826842.1"/>
    <property type="molecule type" value="Genomic_DNA"/>
</dbReference>
<dbReference type="Proteomes" id="UP000569329">
    <property type="component" value="Unassembled WGS sequence"/>
</dbReference>
<reference evidence="2 3" key="1">
    <citation type="submission" date="2020-07" db="EMBL/GenBank/DDBJ databases">
        <title>Sequencing the genomes of 1000 actinobacteria strains.</title>
        <authorList>
            <person name="Klenk H.-P."/>
        </authorList>
    </citation>
    <scope>NUCLEOTIDE SEQUENCE [LARGE SCALE GENOMIC DNA]</scope>
    <source>
        <strain evidence="2 3">DSM 45975</strain>
    </source>
</reference>
<dbReference type="AlphaFoldDB" id="A0A839DXZ9"/>
<dbReference type="RefSeq" id="WP_182546024.1">
    <property type="nucleotide sequence ID" value="NZ_JACGWZ010000006.1"/>
</dbReference>
<name>A0A839DXZ9_9PSEU</name>
<evidence type="ECO:0000313" key="2">
    <source>
        <dbReference type="EMBL" id="MBA8826842.1"/>
    </source>
</evidence>
<sequence>MPEVDRVTQGRTLAEADEVARDLISAMLEETDGIEVEPSAIELHLDIRLPDEVRTHLQQADELRDQAQQTQQAAAEEQAEAVRILRRAGVSLRDAGRALGLSHQRVGQLARR</sequence>
<keyword evidence="1" id="KW-0175">Coiled coil</keyword>
<accession>A0A839DXZ9</accession>